<reference evidence="2" key="2">
    <citation type="submission" date="2021-09" db="EMBL/GenBank/DDBJ databases">
        <authorList>
            <person name="Gilroy R."/>
        </authorList>
    </citation>
    <scope>NUCLEOTIDE SEQUENCE</scope>
    <source>
        <strain evidence="2">578</strain>
    </source>
</reference>
<dbReference type="AlphaFoldDB" id="A0A921FTG1"/>
<accession>A0A921FTG1</accession>
<comment type="caution">
    <text evidence="2">The sequence shown here is derived from an EMBL/GenBank/DDBJ whole genome shotgun (WGS) entry which is preliminary data.</text>
</comment>
<feature type="compositionally biased region" description="Low complexity" evidence="1">
    <location>
        <begin position="325"/>
        <end position="348"/>
    </location>
</feature>
<evidence type="ECO:0000313" key="2">
    <source>
        <dbReference type="EMBL" id="HJF17689.1"/>
    </source>
</evidence>
<organism evidence="2 3">
    <name type="scientific">Aeriscardovia aeriphila</name>
    <dbReference type="NCBI Taxonomy" id="218139"/>
    <lineage>
        <taxon>Bacteria</taxon>
        <taxon>Bacillati</taxon>
        <taxon>Actinomycetota</taxon>
        <taxon>Actinomycetes</taxon>
        <taxon>Bifidobacteriales</taxon>
        <taxon>Bifidobacteriaceae</taxon>
        <taxon>Aeriscardovia</taxon>
    </lineage>
</organism>
<evidence type="ECO:0000256" key="1">
    <source>
        <dbReference type="SAM" id="MobiDB-lite"/>
    </source>
</evidence>
<name>A0A921FTG1_9BIFI</name>
<evidence type="ECO:0000313" key="3">
    <source>
        <dbReference type="Proteomes" id="UP000715651"/>
    </source>
</evidence>
<dbReference type="EMBL" id="DYWK01000002">
    <property type="protein sequence ID" value="HJF17689.1"/>
    <property type="molecule type" value="Genomic_DNA"/>
</dbReference>
<feature type="region of interest" description="Disordered" evidence="1">
    <location>
        <begin position="313"/>
        <end position="357"/>
    </location>
</feature>
<proteinExistence type="predicted"/>
<sequence length="357" mass="39002">MKNFRLTAARDNNSVAMVMTDTETGAERVEVYPAEQTYPLLTDRYHNELGNLFVDLLDVVAGFGPEGVKPGSNKKAQAAAKDPSVTLRTLTRRAVKVVSDGSGSVGSRYVDARDLWTHMEQQALALLVQRDAPAVTDVLKGNNWRKAQPLAHTRIDPQAWYVVNVYSRSNVSKDPITCYRGVTALLEALVAEFGESSEVAEQVASLRKSMNNDLDFPTYRQISRLVKDSNMLVFHNDQQLADWIRSQASGSLPKAEQAVNSDTPALVKVRSWRGPQMVVGDQQDSTDQVNEALDELKDGKPVTVANLANRLAPRVKAAAKKASRKAGASSSSSTASSSKRATGLTKSSSKAKTRRKR</sequence>
<gene>
    <name evidence="2" type="ORF">K8U78_00695</name>
</gene>
<reference evidence="2" key="1">
    <citation type="journal article" date="2021" name="PeerJ">
        <title>Extensive microbial diversity within the chicken gut microbiome revealed by metagenomics and culture.</title>
        <authorList>
            <person name="Gilroy R."/>
            <person name="Ravi A."/>
            <person name="Getino M."/>
            <person name="Pursley I."/>
            <person name="Horton D.L."/>
            <person name="Alikhan N.F."/>
            <person name="Baker D."/>
            <person name="Gharbi K."/>
            <person name="Hall N."/>
            <person name="Watson M."/>
            <person name="Adriaenssens E.M."/>
            <person name="Foster-Nyarko E."/>
            <person name="Jarju S."/>
            <person name="Secka A."/>
            <person name="Antonio M."/>
            <person name="Oren A."/>
            <person name="Chaudhuri R.R."/>
            <person name="La Ragione R."/>
            <person name="Hildebrand F."/>
            <person name="Pallen M.J."/>
        </authorList>
    </citation>
    <scope>NUCLEOTIDE SEQUENCE</scope>
    <source>
        <strain evidence="2">578</strain>
    </source>
</reference>
<dbReference type="Proteomes" id="UP000715651">
    <property type="component" value="Unassembled WGS sequence"/>
</dbReference>
<protein>
    <submittedName>
        <fullName evidence="2">Uncharacterized protein</fullName>
    </submittedName>
</protein>